<dbReference type="GeneID" id="62150110"/>
<comment type="caution">
    <text evidence="2">The sequence shown here is derived from an EMBL/GenBank/DDBJ whole genome shotgun (WGS) entry which is preliminary data.</text>
</comment>
<organism evidence="2 3">
    <name type="scientific">Botrytis byssoidea</name>
    <dbReference type="NCBI Taxonomy" id="139641"/>
    <lineage>
        <taxon>Eukaryota</taxon>
        <taxon>Fungi</taxon>
        <taxon>Dikarya</taxon>
        <taxon>Ascomycota</taxon>
        <taxon>Pezizomycotina</taxon>
        <taxon>Leotiomycetes</taxon>
        <taxon>Helotiales</taxon>
        <taxon>Sclerotiniaceae</taxon>
        <taxon>Botrytis</taxon>
    </lineage>
</organism>
<accession>A0A9P5LU37</accession>
<proteinExistence type="predicted"/>
<keyword evidence="3" id="KW-1185">Reference proteome</keyword>
<feature type="region of interest" description="Disordered" evidence="1">
    <location>
        <begin position="1"/>
        <end position="102"/>
    </location>
</feature>
<evidence type="ECO:0000256" key="1">
    <source>
        <dbReference type="SAM" id="MobiDB-lite"/>
    </source>
</evidence>
<evidence type="ECO:0000313" key="3">
    <source>
        <dbReference type="Proteomes" id="UP000710849"/>
    </source>
</evidence>
<gene>
    <name evidence="2" type="ORF">EAE97_006521</name>
</gene>
<evidence type="ECO:0000313" key="2">
    <source>
        <dbReference type="EMBL" id="KAF7941684.1"/>
    </source>
</evidence>
<sequence>MSSSAPRRSRDKNYHGKLSPQDTRERGRPSSSSSQPPGKRDQPSKDEKQPPSSSHEPRRPRRSDEKSNSTTILSSSRGPHNRKQLLGSNPMEKPKKGPTEEESRLAYGKILQKYDKSIGIGLCVEMDVIVAKWNAIFEKKFEDCMNAKKEIKRLLIDVTPDGRWDENLAEQARDVVRKAGEFDISSEVQEVQKDTKIRQDQEFCENLRYLTEEEYKNIGIERTMRKYKELKN</sequence>
<feature type="compositionally biased region" description="Basic and acidic residues" evidence="1">
    <location>
        <begin position="38"/>
        <end position="49"/>
    </location>
</feature>
<dbReference type="AlphaFoldDB" id="A0A9P5LU37"/>
<feature type="compositionally biased region" description="Polar residues" evidence="1">
    <location>
        <begin position="68"/>
        <end position="78"/>
    </location>
</feature>
<reference evidence="2 3" key="1">
    <citation type="journal article" date="2020" name="Genome Biol. Evol.">
        <title>Comparative genomics of Sclerotiniaceae.</title>
        <authorList>
            <person name="Valero Jimenez C.A."/>
            <person name="Steentjes M."/>
            <person name="Scholten O.E."/>
            <person name="Van Kan J.A.L."/>
        </authorList>
    </citation>
    <scope>NUCLEOTIDE SEQUENCE [LARGE SCALE GENOMIC DNA]</scope>
    <source>
        <strain evidence="2 3">MUCL 94</strain>
    </source>
</reference>
<dbReference type="Proteomes" id="UP000710849">
    <property type="component" value="Unassembled WGS sequence"/>
</dbReference>
<dbReference type="EMBL" id="RCSW01000012">
    <property type="protein sequence ID" value="KAF7941684.1"/>
    <property type="molecule type" value="Genomic_DNA"/>
</dbReference>
<protein>
    <submittedName>
        <fullName evidence="2">Uncharacterized protein</fullName>
    </submittedName>
</protein>
<dbReference type="RefSeq" id="XP_038731966.1">
    <property type="nucleotide sequence ID" value="XM_038877034.1"/>
</dbReference>
<feature type="compositionally biased region" description="Basic and acidic residues" evidence="1">
    <location>
        <begin position="92"/>
        <end position="102"/>
    </location>
</feature>
<name>A0A9P5LU37_9HELO</name>